<protein>
    <submittedName>
        <fullName evidence="1">Uncharacterized protein</fullName>
    </submittedName>
</protein>
<sequence length="64" mass="6903">MLVTRRWAASSLQSSSSSLFSLSSTHITKTASLRWQPLLPTCSSAFSSIGSSFGYPTSNISCQR</sequence>
<dbReference type="AlphaFoldDB" id="A0A0A9DB74"/>
<reference evidence="1" key="1">
    <citation type="submission" date="2014-09" db="EMBL/GenBank/DDBJ databases">
        <authorList>
            <person name="Magalhaes I.L.F."/>
            <person name="Oliveira U."/>
            <person name="Santos F.R."/>
            <person name="Vidigal T.H.D.A."/>
            <person name="Brescovit A.D."/>
            <person name="Santos A.J."/>
        </authorList>
    </citation>
    <scope>NUCLEOTIDE SEQUENCE</scope>
    <source>
        <tissue evidence="1">Shoot tissue taken approximately 20 cm above the soil surface</tissue>
    </source>
</reference>
<reference evidence="1" key="2">
    <citation type="journal article" date="2015" name="Data Brief">
        <title>Shoot transcriptome of the giant reed, Arundo donax.</title>
        <authorList>
            <person name="Barrero R.A."/>
            <person name="Guerrero F.D."/>
            <person name="Moolhuijzen P."/>
            <person name="Goolsby J.A."/>
            <person name="Tidwell J."/>
            <person name="Bellgard S.E."/>
            <person name="Bellgard M.I."/>
        </authorList>
    </citation>
    <scope>NUCLEOTIDE SEQUENCE</scope>
    <source>
        <tissue evidence="1">Shoot tissue taken approximately 20 cm above the soil surface</tissue>
    </source>
</reference>
<name>A0A0A9DB74_ARUDO</name>
<proteinExistence type="predicted"/>
<dbReference type="EMBL" id="GBRH01214980">
    <property type="protein sequence ID" value="JAD82915.1"/>
    <property type="molecule type" value="Transcribed_RNA"/>
</dbReference>
<accession>A0A0A9DB74</accession>
<organism evidence="1">
    <name type="scientific">Arundo donax</name>
    <name type="common">Giant reed</name>
    <name type="synonym">Donax arundinaceus</name>
    <dbReference type="NCBI Taxonomy" id="35708"/>
    <lineage>
        <taxon>Eukaryota</taxon>
        <taxon>Viridiplantae</taxon>
        <taxon>Streptophyta</taxon>
        <taxon>Embryophyta</taxon>
        <taxon>Tracheophyta</taxon>
        <taxon>Spermatophyta</taxon>
        <taxon>Magnoliopsida</taxon>
        <taxon>Liliopsida</taxon>
        <taxon>Poales</taxon>
        <taxon>Poaceae</taxon>
        <taxon>PACMAD clade</taxon>
        <taxon>Arundinoideae</taxon>
        <taxon>Arundineae</taxon>
        <taxon>Arundo</taxon>
    </lineage>
</organism>
<evidence type="ECO:0000313" key="1">
    <source>
        <dbReference type="EMBL" id="JAD82915.1"/>
    </source>
</evidence>